<evidence type="ECO:0000259" key="1">
    <source>
        <dbReference type="PROSITE" id="PS50851"/>
    </source>
</evidence>
<dbReference type="PROSITE" id="PS50851">
    <property type="entry name" value="CHEW"/>
    <property type="match status" value="1"/>
</dbReference>
<gene>
    <name evidence="2" type="primary">cheW</name>
    <name evidence="2" type="ORF">NMK_0593</name>
</gene>
<sequence length="180" mass="19933">MSEAFDESLTDLERNQRILEQRARALAQPLTHQDETPAVLYLMFRLAFETFGIESRFVREVVPLKALTPLPCVPAFVAGLMNVRGQVLSVIDLRQYLGLPEGGLSDLNKVIVLSHDEMEFGVLADAVLETDAARELQPPLAAPSGLRQEYFLGITRDGVLLLDGQKLLCDGRIVVNQGME</sequence>
<evidence type="ECO:0000313" key="3">
    <source>
        <dbReference type="Proteomes" id="UP000245081"/>
    </source>
</evidence>
<dbReference type="Gene3D" id="2.40.50.180">
    <property type="entry name" value="CheA-289, Domain 4"/>
    <property type="match status" value="1"/>
</dbReference>
<name>A0A2R5F493_9PROT</name>
<reference evidence="2 3" key="1">
    <citation type="journal article" date="2018" name="Environ. Microbiol.">
        <title>Isolation and genomic characterization of Novimethylophilus kurashikiensis gen. nov. sp. nov., a new lanthanide-dependent methylotrophic species of Methylophilaceae.</title>
        <authorList>
            <person name="Lv H."/>
            <person name="Sahin N."/>
            <person name="Tani A."/>
        </authorList>
    </citation>
    <scope>NUCLEOTIDE SEQUENCE [LARGE SCALE GENOMIC DNA]</scope>
    <source>
        <strain evidence="2 3">La2-4</strain>
    </source>
</reference>
<dbReference type="Gene3D" id="2.30.30.40">
    <property type="entry name" value="SH3 Domains"/>
    <property type="match status" value="1"/>
</dbReference>
<feature type="domain" description="CheW-like" evidence="1">
    <location>
        <begin position="38"/>
        <end position="173"/>
    </location>
</feature>
<dbReference type="GO" id="GO:0007165">
    <property type="term" value="P:signal transduction"/>
    <property type="evidence" value="ECO:0007669"/>
    <property type="project" value="InterPro"/>
</dbReference>
<dbReference type="Pfam" id="PF01584">
    <property type="entry name" value="CheW"/>
    <property type="match status" value="1"/>
</dbReference>
<accession>A0A2R5F493</accession>
<dbReference type="AlphaFoldDB" id="A0A2R5F493"/>
<dbReference type="EMBL" id="BDOQ01000002">
    <property type="protein sequence ID" value="GBG13055.1"/>
    <property type="molecule type" value="Genomic_DNA"/>
</dbReference>
<keyword evidence="3" id="KW-1185">Reference proteome</keyword>
<protein>
    <submittedName>
        <fullName evidence="2">Purine-binding chemotaxis protein CheW</fullName>
    </submittedName>
</protein>
<dbReference type="InterPro" id="IPR039315">
    <property type="entry name" value="CheW"/>
</dbReference>
<dbReference type="RefSeq" id="WP_109014264.1">
    <property type="nucleotide sequence ID" value="NZ_BDOQ01000002.1"/>
</dbReference>
<dbReference type="OrthoDB" id="9806105at2"/>
<dbReference type="InterPro" id="IPR036061">
    <property type="entry name" value="CheW-like_dom_sf"/>
</dbReference>
<dbReference type="InterPro" id="IPR002545">
    <property type="entry name" value="CheW-lke_dom"/>
</dbReference>
<dbReference type="PANTHER" id="PTHR22617:SF23">
    <property type="entry name" value="CHEMOTAXIS PROTEIN CHEW"/>
    <property type="match status" value="1"/>
</dbReference>
<dbReference type="PANTHER" id="PTHR22617">
    <property type="entry name" value="CHEMOTAXIS SENSOR HISTIDINE KINASE-RELATED"/>
    <property type="match status" value="1"/>
</dbReference>
<dbReference type="GO" id="GO:0006935">
    <property type="term" value="P:chemotaxis"/>
    <property type="evidence" value="ECO:0007669"/>
    <property type="project" value="InterPro"/>
</dbReference>
<proteinExistence type="predicted"/>
<organism evidence="2 3">
    <name type="scientific">Novimethylophilus kurashikiensis</name>
    <dbReference type="NCBI Taxonomy" id="1825523"/>
    <lineage>
        <taxon>Bacteria</taxon>
        <taxon>Pseudomonadati</taxon>
        <taxon>Pseudomonadota</taxon>
        <taxon>Betaproteobacteria</taxon>
        <taxon>Nitrosomonadales</taxon>
        <taxon>Methylophilaceae</taxon>
        <taxon>Novimethylophilus</taxon>
    </lineage>
</organism>
<evidence type="ECO:0000313" key="2">
    <source>
        <dbReference type="EMBL" id="GBG13055.1"/>
    </source>
</evidence>
<dbReference type="SMART" id="SM00260">
    <property type="entry name" value="CheW"/>
    <property type="match status" value="1"/>
</dbReference>
<dbReference type="GO" id="GO:0005829">
    <property type="term" value="C:cytosol"/>
    <property type="evidence" value="ECO:0007669"/>
    <property type="project" value="TreeGrafter"/>
</dbReference>
<comment type="caution">
    <text evidence="2">The sequence shown here is derived from an EMBL/GenBank/DDBJ whole genome shotgun (WGS) entry which is preliminary data.</text>
</comment>
<dbReference type="SUPFAM" id="SSF50341">
    <property type="entry name" value="CheW-like"/>
    <property type="match status" value="1"/>
</dbReference>
<dbReference type="Proteomes" id="UP000245081">
    <property type="component" value="Unassembled WGS sequence"/>
</dbReference>